<dbReference type="InterPro" id="IPR007322">
    <property type="entry name" value="RNA_pol_bunyavir"/>
</dbReference>
<protein>
    <recommendedName>
        <fullName evidence="2">RNA-directed RNA polymerase L</fullName>
        <ecNumber evidence="1">2.7.7.48</ecNumber>
    </recommendedName>
    <alternativeName>
        <fullName evidence="4">Large structural protein</fullName>
    </alternativeName>
    <alternativeName>
        <fullName evidence="6">Replicase</fullName>
    </alternativeName>
    <alternativeName>
        <fullName evidence="5">Transcriptase</fullName>
    </alternativeName>
</protein>
<dbReference type="GO" id="GO:0003968">
    <property type="term" value="F:RNA-directed RNA polymerase activity"/>
    <property type="evidence" value="ECO:0007669"/>
    <property type="project" value="UniProtKB-KW"/>
</dbReference>
<sequence length="2317" mass="271660">MDPQKKQHALKFQSEVIDALNHPENLDNSTNEVIDDFMKLVNSRRSDIRQLKSSSAENDYKRYFSGGMDTVEKIMVLGQKVETMKPDKMLLDVIYSIIRLLEMSRHDLFLEMIQSHFISIGYHIKDTDFKLKKYFPTVTRNLTPDLLFMKDDKWLIIEAKVTVDSDLKDFYDKYKFHVENQSDVLVINLNTDGITKHGDFIGDLDVIMSDYRTEVVFEMIRICSSLRSIYSRYPEFSYFSSFYTSIEGEENFILNFKKKFESLEVYDEIKSIFKDKFDDLINAVNNFSLITNEENTINKLNNAENNAIRYCKQSLGDFQKLYDSNKQSGLYKQTVLTMGDISEFQDEQASKTYDFTEKLGVSLYMPLTTGFKINKKRIEHYTNVFSQDFKPSDYSSYTIAVKKMLNILATGDSMDVLLGKDEHISDTHNNNNYKRNDATIISESPLADLYVYQNNAFSLKSDHSESIRNGICKYDKSHNRGQRKSCLNYQKESSNLDDFKSCLINMFRNRYNNESYKKDLSDYTSDFNLVNPLSSEHSNNFLDYLFVQHLSMKALISINVISNKKFRFLQTPDPNTIIISLPNSDAMAGAPLRYFVASIVNNEDLNANIKLNKYLGIYNSHLSGNKISVLISKVISLDINRIKLLSTSFAKYCQLISYYRSISTVNNDVQVLSLLCSNLITISSLSITDTFKNIMMVCYSTFSNPEELIRDKLECRPRSMAHIYLLDKIFLAISRSQYQRDEILKGIKSTKMSDDDKEVVDTGFDISSNLFMPISGLRTTNPKEILHESYILFYLGNKGLHGSPQELLNLYHVPYQFEKEYTDILSKHETFLQEYTNNDDIGCSYEAMKISTILTYSSLHATSTEVRNDIKKDLAIDESILRRKQFTSTKSMVRETEYGSKIILSPNDIKNLSDLENYIKAQVIDDPDQFIIDINEVISKINKDLMNKNLVDAEVYGEIKKIRGQYNRLPSLCVKTINDSKLIVFKDFKKSFFHPCGSDMIKQTSDKVFNCVIETIEKNNFKTLRSIYESKYIDENKPLIRIFYKDQRSFVDREIYTGNLTTRLCLYPVETLFKTINKRLPEEAITISGDRKQKKMLDQRIDLLKKRKQYNRNNTYKTDILSMSCDASKWSARDMSLKYLITIAYNPYLTSEEKYFYIYLFSKYYKKYIILTDDAFYNAIKFKNDKSESKIFEELTSNFKCNYQVIRSNWLQGNLNATSSFVHYCSARLSQVMLDVINKEYDMLNHMNFMVHSDDSVYDFLIMKKGQELIDSKYVGTFLYSLIQWSTRKHCITINRKKTYISNFYKEFLSTVIVGNELFYFYLADLLPISSDVTYDSPLDDLSAYSGYINNAFIHACPMSLIKISILLINHLTMSTYNLNISSNKSPYNVFINNGDNVFTDLPIQILPRYKIPIELAGVLPYYSGDSYKIFTIILNKLKSHIDLNDNFLFEDLFNIELIKKYLEKEANIKNLNYIKACLLTSNDDIITKVNEDPYNLTDLDFARKNLIAVLPVIKERRFKRTFTRDMFNRDEMKYRLLNSVNPFWSICNPDEHADMLDKIICNYSDKKFIDSLTFSRPHIDYARRIISSNSKIYRYNLNDDPNLMQVTDLYKRINNDIQDVILTPQRLLNYIQLHLFTDKKVAMAIHLFYTKKETESFMRDKANYNVCIPKSIYPSDYGQHSVSTIIRDLLVNPKSKDVKDIDPKSSKFIELCTELLISATKGLKLYIAPEDTNDEKFKQYCNFKYLTDKYVDCLIPVQEEFKTQFNDYSLDVYNIKVMFQALIIEYYSDIKKRFNDPSHNINYMTPRSVILTVDAFMKRDLVTSKIHISTRKSGSYEQYLLDRFGMYENEYLIKRYKVDYRIRIANERLLYTQRIEDKEYEDVSFIKFIYSKAPYEFQEMRETKLISGRRFDNILQSFRLKPHDLSSTLFLRTVGIVDNNYLINKLHENKNVMNCWRTKTSPNNRYSRALYIKKGIVLDVTSFLLRYDVNSLNERTNKVYDFSLTFYRPMSKNIERQTRQDLLNKFRTDFKDELKSCITISNKRTGPTTIYKDNLFLTLDRSNNSVPLTNYSERTYTSTRSTLGVDDNGNTTYNLKFLYSIYNEEEMELFTFVFREKNSFNYPIIYDYLKEYRDDKRLYNSILNSTNILGILKESFGCEYIYMTNTSIIDHIDKYDDMSGEGEAFSNDVINECHKLYSLYNTMSEMELETDDPRYALRTLLNTFENECVCTDQDYLDKKIDYNKSITRIISLNVKPILSTMINTKYRLEHKPPYQELINMITYNGMGSTKSKILSMIYYICRFYIHNNSESFSGFE</sequence>
<proteinExistence type="predicted"/>
<dbReference type="RefSeq" id="YP_010840591.1">
    <property type="nucleotide sequence ID" value="NC_078852.1"/>
</dbReference>
<keyword evidence="9" id="KW-1185">Reference proteome</keyword>
<dbReference type="PROSITE" id="PS50525">
    <property type="entry name" value="RDRP_SSRNA_NEG_SEG"/>
    <property type="match status" value="1"/>
</dbReference>
<name>A0A7G2A2L9_9VIRU</name>
<evidence type="ECO:0000256" key="6">
    <source>
        <dbReference type="ARBA" id="ARBA00031012"/>
    </source>
</evidence>
<evidence type="ECO:0000259" key="7">
    <source>
        <dbReference type="PROSITE" id="PS50525"/>
    </source>
</evidence>
<dbReference type="EMBL" id="LR828198">
    <property type="protein sequence ID" value="CAD0281685.1"/>
    <property type="molecule type" value="Viral_cRNA"/>
</dbReference>
<dbReference type="Proteomes" id="UP001061784">
    <property type="component" value="Genome"/>
</dbReference>
<dbReference type="InterPro" id="IPR007099">
    <property type="entry name" value="RNA-dir_pol_NSvirus"/>
</dbReference>
<evidence type="ECO:0000256" key="1">
    <source>
        <dbReference type="ARBA" id="ARBA00012494"/>
    </source>
</evidence>
<gene>
    <name evidence="8" type="primary">RdRp</name>
</gene>
<dbReference type="GO" id="GO:0006351">
    <property type="term" value="P:DNA-templated transcription"/>
    <property type="evidence" value="ECO:0007669"/>
    <property type="project" value="InterPro"/>
</dbReference>
<keyword evidence="8" id="KW-0548">Nucleotidyltransferase</keyword>
<keyword evidence="3" id="KW-0808">Transferase</keyword>
<evidence type="ECO:0000256" key="2">
    <source>
        <dbReference type="ARBA" id="ARBA00018602"/>
    </source>
</evidence>
<evidence type="ECO:0000256" key="3">
    <source>
        <dbReference type="ARBA" id="ARBA00022679"/>
    </source>
</evidence>
<evidence type="ECO:0000256" key="5">
    <source>
        <dbReference type="ARBA" id="ARBA00030436"/>
    </source>
</evidence>
<accession>A0A7G2A2L9</accession>
<organism evidence="8">
    <name type="scientific">Common oak ringspot-associated virus</name>
    <dbReference type="NCBI Taxonomy" id="2742449"/>
    <lineage>
        <taxon>Viruses</taxon>
        <taxon>Riboviria</taxon>
        <taxon>Orthornavirae</taxon>
        <taxon>Negarnaviricota</taxon>
        <taxon>Polyploviricotina</taxon>
        <taxon>Bunyaviricetes</taxon>
        <taxon>Elliovirales</taxon>
        <taxon>Fimoviridae</taxon>
        <taxon>Emaravirus</taxon>
        <taxon>Emaravirus quercus</taxon>
    </lineage>
</organism>
<feature type="domain" description="RdRp catalytic" evidence="7">
    <location>
        <begin position="1110"/>
        <end position="1291"/>
    </location>
</feature>
<dbReference type="GeneID" id="80551818"/>
<dbReference type="Pfam" id="PF04196">
    <property type="entry name" value="Bunya_RdRp"/>
    <property type="match status" value="1"/>
</dbReference>
<dbReference type="EC" id="2.7.7.48" evidence="1"/>
<reference evidence="8" key="1">
    <citation type="submission" date="2020-07" db="EMBL/GenBank/DDBJ databases">
        <authorList>
            <person name="Von Bargen S."/>
        </authorList>
    </citation>
    <scope>NUCLEOTIDE SEQUENCE</scope>
    <source>
        <strain evidence="8">A72</strain>
    </source>
</reference>
<evidence type="ECO:0000313" key="9">
    <source>
        <dbReference type="Proteomes" id="UP001061784"/>
    </source>
</evidence>
<evidence type="ECO:0000256" key="4">
    <source>
        <dbReference type="ARBA" id="ARBA00030285"/>
    </source>
</evidence>
<dbReference type="KEGG" id="vg:80551818"/>
<evidence type="ECO:0000313" key="8">
    <source>
        <dbReference type="EMBL" id="CAD0281685.1"/>
    </source>
</evidence>
<keyword evidence="8" id="KW-0696">RNA-directed RNA polymerase</keyword>
<dbReference type="GO" id="GO:0039694">
    <property type="term" value="P:viral RNA genome replication"/>
    <property type="evidence" value="ECO:0007669"/>
    <property type="project" value="InterPro"/>
</dbReference>